<dbReference type="Pfam" id="PF00672">
    <property type="entry name" value="HAMP"/>
    <property type="match status" value="1"/>
</dbReference>
<dbReference type="SMART" id="SM00283">
    <property type="entry name" value="MA"/>
    <property type="match status" value="1"/>
</dbReference>
<proteinExistence type="inferred from homology"/>
<dbReference type="GO" id="GO:0006935">
    <property type="term" value="P:chemotaxis"/>
    <property type="evidence" value="ECO:0007669"/>
    <property type="project" value="UniProtKB-KW"/>
</dbReference>
<dbReference type="OrthoDB" id="9814363at2"/>
<dbReference type="STRING" id="1763538.LPB68_13545"/>
<dbReference type="PROSITE" id="PS50885">
    <property type="entry name" value="HAMP"/>
    <property type="match status" value="1"/>
</dbReference>
<dbReference type="RefSeq" id="WP_068660351.1">
    <property type="nucleotide sequence ID" value="NZ_CP017770.1"/>
</dbReference>
<name>A0A167B683_9BACL</name>
<dbReference type="AlphaFoldDB" id="A0A167B683"/>
<comment type="similarity">
    <text evidence="9">Belongs to the methyl-accepting chemotaxis (MCP) protein family.</text>
</comment>
<dbReference type="GO" id="GO:0005886">
    <property type="term" value="C:plasma membrane"/>
    <property type="evidence" value="ECO:0007669"/>
    <property type="project" value="UniProtKB-SubCell"/>
</dbReference>
<evidence type="ECO:0000259" key="13">
    <source>
        <dbReference type="PROSITE" id="PS50885"/>
    </source>
</evidence>
<evidence type="ECO:0000256" key="8">
    <source>
        <dbReference type="ARBA" id="ARBA00023224"/>
    </source>
</evidence>
<dbReference type="InterPro" id="IPR004089">
    <property type="entry name" value="MCPsignal_dom"/>
</dbReference>
<comment type="caution">
    <text evidence="14">The sequence shown here is derived from an EMBL/GenBank/DDBJ whole genome shotgun (WGS) entry which is preliminary data.</text>
</comment>
<dbReference type="PROSITE" id="PS50111">
    <property type="entry name" value="CHEMOTAXIS_TRANSDUC_2"/>
    <property type="match status" value="1"/>
</dbReference>
<evidence type="ECO:0000256" key="2">
    <source>
        <dbReference type="ARBA" id="ARBA00022475"/>
    </source>
</evidence>
<protein>
    <recommendedName>
        <fullName evidence="16">Chemotaxis protein</fullName>
    </recommendedName>
</protein>
<evidence type="ECO:0000256" key="7">
    <source>
        <dbReference type="ARBA" id="ARBA00023136"/>
    </source>
</evidence>
<dbReference type="PANTHER" id="PTHR32089:SF114">
    <property type="entry name" value="METHYL-ACCEPTING CHEMOTAXIS PROTEIN MCPB"/>
    <property type="match status" value="1"/>
</dbReference>
<dbReference type="Gene3D" id="1.10.287.950">
    <property type="entry name" value="Methyl-accepting chemotaxis protein"/>
    <property type="match status" value="1"/>
</dbReference>
<dbReference type="SUPFAM" id="SSF103190">
    <property type="entry name" value="Sensory domain-like"/>
    <property type="match status" value="1"/>
</dbReference>
<dbReference type="InterPro" id="IPR029151">
    <property type="entry name" value="Sensor-like_sf"/>
</dbReference>
<dbReference type="InterPro" id="IPR033463">
    <property type="entry name" value="sCache_3"/>
</dbReference>
<dbReference type="PANTHER" id="PTHR32089">
    <property type="entry name" value="METHYL-ACCEPTING CHEMOTAXIS PROTEIN MCPB"/>
    <property type="match status" value="1"/>
</dbReference>
<evidence type="ECO:0000256" key="10">
    <source>
        <dbReference type="PROSITE-ProRule" id="PRU00284"/>
    </source>
</evidence>
<keyword evidence="7 11" id="KW-0472">Membrane</keyword>
<dbReference type="InterPro" id="IPR003660">
    <property type="entry name" value="HAMP_dom"/>
</dbReference>
<dbReference type="SUPFAM" id="SSF58104">
    <property type="entry name" value="Methyl-accepting chemotaxis protein (MCP) signaling domain"/>
    <property type="match status" value="1"/>
</dbReference>
<keyword evidence="15" id="KW-1185">Reference proteome</keyword>
<evidence type="ECO:0000256" key="5">
    <source>
        <dbReference type="ARBA" id="ARBA00022692"/>
    </source>
</evidence>
<evidence type="ECO:0000256" key="11">
    <source>
        <dbReference type="SAM" id="Phobius"/>
    </source>
</evidence>
<evidence type="ECO:0000256" key="9">
    <source>
        <dbReference type="ARBA" id="ARBA00029447"/>
    </source>
</evidence>
<feature type="transmembrane region" description="Helical" evidence="11">
    <location>
        <begin position="12"/>
        <end position="32"/>
    </location>
</feature>
<dbReference type="KEGG" id="pcx:LPB68_13545"/>
<dbReference type="Pfam" id="PF17202">
    <property type="entry name" value="sCache_3_3"/>
    <property type="match status" value="1"/>
</dbReference>
<evidence type="ECO:0000256" key="4">
    <source>
        <dbReference type="ARBA" id="ARBA00022500"/>
    </source>
</evidence>
<dbReference type="Pfam" id="PF00015">
    <property type="entry name" value="MCPsignal"/>
    <property type="match status" value="1"/>
</dbReference>
<feature type="domain" description="Methyl-accepting transducer" evidence="12">
    <location>
        <begin position="284"/>
        <end position="520"/>
    </location>
</feature>
<organism evidence="14 15">
    <name type="scientific">Paenibacillus crassostreae</name>
    <dbReference type="NCBI Taxonomy" id="1763538"/>
    <lineage>
        <taxon>Bacteria</taxon>
        <taxon>Bacillati</taxon>
        <taxon>Bacillota</taxon>
        <taxon>Bacilli</taxon>
        <taxon>Bacillales</taxon>
        <taxon>Paenibacillaceae</taxon>
        <taxon>Paenibacillus</taxon>
    </lineage>
</organism>
<sequence>MKRKIWGLRSKLVLLMVIFMIAGTTVLGYYSIFHAEVKILETAQSKLLSDAATGMMLLDYEIPGYWHVKEGELYKGTVLMNGNQALIDELGRKTGDTVTLFMGDTRVATNVTKPDGSRATGTQVSEQVAQIVLTQGEQYIGEANVLGQMNQAVYQPIKDKTGAVIGIWYVGVPVAPFDEIVSSFEKQVVKIVCIELLIVTLVIWFMVSASVKPLEELTVIADKIANGDLDAPIPKNKSKDEIGRLTVAVGSMVNHLSTLIYDIRENVHSSAGQVSASTEEVSRSLEQITHDYDGVVSNTKSMNERAQKGSRFVHQSTMAISQLTEMIDNSYQQANHAVEESQETLETATMGKETVLTSVVAMDAIRSSAIQTQEQIIALSEYSIEIENMARNISAISESTNLLALNASIEAARAGEAGRGFSVVAQEVRRLADQSNKETMAVSRIVSKITEAINHSALMIEHSVEQCERGTTAAITSGEALEQIVKAMEGTVHRINSIATVTNQQVDQSRVISEAVNQLATAVDNTLHSSQEVLDASENISGEIQSLAASSEEISAMAAQLETAVSQINMKKS</sequence>
<keyword evidence="2" id="KW-1003">Cell membrane</keyword>
<keyword evidence="3" id="KW-0488">Methylation</keyword>
<dbReference type="Proteomes" id="UP000077134">
    <property type="component" value="Unassembled WGS sequence"/>
</dbReference>
<feature type="domain" description="HAMP" evidence="13">
    <location>
        <begin position="208"/>
        <end position="261"/>
    </location>
</feature>
<keyword evidence="5 11" id="KW-0812">Transmembrane</keyword>
<keyword evidence="6 11" id="KW-1133">Transmembrane helix</keyword>
<gene>
    <name evidence="14" type="ORF">PNBC_17345</name>
</gene>
<evidence type="ECO:0000256" key="1">
    <source>
        <dbReference type="ARBA" id="ARBA00004651"/>
    </source>
</evidence>
<dbReference type="CDD" id="cd06225">
    <property type="entry name" value="HAMP"/>
    <property type="match status" value="1"/>
</dbReference>
<evidence type="ECO:0000256" key="6">
    <source>
        <dbReference type="ARBA" id="ARBA00022989"/>
    </source>
</evidence>
<keyword evidence="4" id="KW-0145">Chemotaxis</keyword>
<evidence type="ECO:0000256" key="3">
    <source>
        <dbReference type="ARBA" id="ARBA00022481"/>
    </source>
</evidence>
<evidence type="ECO:0000313" key="14">
    <source>
        <dbReference type="EMBL" id="OAB71778.1"/>
    </source>
</evidence>
<accession>A0A167B683</accession>
<evidence type="ECO:0000259" key="12">
    <source>
        <dbReference type="PROSITE" id="PS50111"/>
    </source>
</evidence>
<comment type="subcellular location">
    <subcellularLocation>
        <location evidence="1">Cell membrane</location>
        <topology evidence="1">Multi-pass membrane protein</topology>
    </subcellularLocation>
</comment>
<evidence type="ECO:0000313" key="15">
    <source>
        <dbReference type="Proteomes" id="UP000077134"/>
    </source>
</evidence>
<dbReference type="EMBL" id="LSFN01000036">
    <property type="protein sequence ID" value="OAB71778.1"/>
    <property type="molecule type" value="Genomic_DNA"/>
</dbReference>
<dbReference type="SMART" id="SM00304">
    <property type="entry name" value="HAMP"/>
    <property type="match status" value="1"/>
</dbReference>
<dbReference type="GO" id="GO:0007165">
    <property type="term" value="P:signal transduction"/>
    <property type="evidence" value="ECO:0007669"/>
    <property type="project" value="UniProtKB-KW"/>
</dbReference>
<reference evidence="14 15" key="1">
    <citation type="submission" date="2016-02" db="EMBL/GenBank/DDBJ databases">
        <title>Paenibacillus sp. LPB0068, isolated from Crassostrea gigas.</title>
        <authorList>
            <person name="Shin S.-K."/>
            <person name="Yi H."/>
        </authorList>
    </citation>
    <scope>NUCLEOTIDE SEQUENCE [LARGE SCALE GENOMIC DNA]</scope>
    <source>
        <strain evidence="14 15">LPB0068</strain>
    </source>
</reference>
<keyword evidence="8 10" id="KW-0807">Transducer</keyword>
<evidence type="ECO:0008006" key="16">
    <source>
        <dbReference type="Google" id="ProtNLM"/>
    </source>
</evidence>
<dbReference type="Gene3D" id="6.10.340.10">
    <property type="match status" value="1"/>
</dbReference>